<accession>A0A143HQD8</accession>
<evidence type="ECO:0000313" key="1">
    <source>
        <dbReference type="EMBL" id="AMX03716.1"/>
    </source>
</evidence>
<gene>
    <name evidence="1" type="ORF">A3224_14995</name>
</gene>
<proteinExistence type="predicted"/>
<keyword evidence="2" id="KW-1185">Reference proteome</keyword>
<sequence length="103" mass="11836">MAAADCTYSSLSIKFSINGCPILFAIPIEKLDAATKRQVIQVIDTFIENAKLKKGGNSWEIHGEIHGHPQNRKFMDTHKTKIFRRQSYCNILYLIENTVHPYR</sequence>
<name>A0A143HQD8_MICTH</name>
<protein>
    <submittedName>
        <fullName evidence="1">Uncharacterized protein</fullName>
    </submittedName>
</protein>
<dbReference type="EMBL" id="CP014864">
    <property type="protein sequence ID" value="AMX03716.1"/>
    <property type="molecule type" value="Genomic_DNA"/>
</dbReference>
<organism evidence="1 2">
    <name type="scientific">Microbulbifer thermotolerans</name>
    <dbReference type="NCBI Taxonomy" id="252514"/>
    <lineage>
        <taxon>Bacteria</taxon>
        <taxon>Pseudomonadati</taxon>
        <taxon>Pseudomonadota</taxon>
        <taxon>Gammaproteobacteria</taxon>
        <taxon>Cellvibrionales</taxon>
        <taxon>Microbulbiferaceae</taxon>
        <taxon>Microbulbifer</taxon>
    </lineage>
</organism>
<evidence type="ECO:0000313" key="2">
    <source>
        <dbReference type="Proteomes" id="UP000076077"/>
    </source>
</evidence>
<dbReference type="KEGG" id="mthd:A3224_14995"/>
<dbReference type="Proteomes" id="UP000076077">
    <property type="component" value="Chromosome"/>
</dbReference>
<reference evidence="2" key="1">
    <citation type="submission" date="2016-03" db="EMBL/GenBank/DDBJ databases">
        <authorList>
            <person name="Lee Y.-S."/>
            <person name="Choi Y.-L."/>
        </authorList>
    </citation>
    <scope>NUCLEOTIDE SEQUENCE [LARGE SCALE GENOMIC DNA]</scope>
    <source>
        <strain evidence="2">DAU221</strain>
    </source>
</reference>
<dbReference type="AlphaFoldDB" id="A0A143HQD8"/>